<dbReference type="GO" id="GO:0004830">
    <property type="term" value="F:tryptophan-tRNA ligase activity"/>
    <property type="evidence" value="ECO:0007669"/>
    <property type="project" value="UniProtKB-EC"/>
</dbReference>
<dbReference type="PRINTS" id="PR01039">
    <property type="entry name" value="TRNASYNTHTRP"/>
</dbReference>
<dbReference type="GO" id="GO:0005524">
    <property type="term" value="F:ATP binding"/>
    <property type="evidence" value="ECO:0007669"/>
    <property type="project" value="UniProtKB-KW"/>
</dbReference>
<gene>
    <name evidence="15" type="ORF">SNE40_020043</name>
</gene>
<name>A0AAN8J4J8_PATCE</name>
<dbReference type="FunFam" id="1.10.240.10:FF:000002">
    <property type="entry name" value="Tryptophan--tRNA ligase"/>
    <property type="match status" value="1"/>
</dbReference>
<comment type="subcellular location">
    <subcellularLocation>
        <location evidence="1">Mitochondrion matrix</location>
    </subcellularLocation>
</comment>
<evidence type="ECO:0000313" key="15">
    <source>
        <dbReference type="EMBL" id="KAK6168875.1"/>
    </source>
</evidence>
<comment type="catalytic activity">
    <reaction evidence="10">
        <text>tRNA(Trp) + L-tryptophan + ATP = L-tryptophyl-tRNA(Trp) + AMP + diphosphate + H(+)</text>
        <dbReference type="Rhea" id="RHEA:24080"/>
        <dbReference type="Rhea" id="RHEA-COMP:9671"/>
        <dbReference type="Rhea" id="RHEA-COMP:9705"/>
        <dbReference type="ChEBI" id="CHEBI:15378"/>
        <dbReference type="ChEBI" id="CHEBI:30616"/>
        <dbReference type="ChEBI" id="CHEBI:33019"/>
        <dbReference type="ChEBI" id="CHEBI:57912"/>
        <dbReference type="ChEBI" id="CHEBI:78442"/>
        <dbReference type="ChEBI" id="CHEBI:78535"/>
        <dbReference type="ChEBI" id="CHEBI:456215"/>
        <dbReference type="EC" id="6.1.1.2"/>
    </reaction>
</comment>
<evidence type="ECO:0000256" key="2">
    <source>
        <dbReference type="ARBA" id="ARBA00005594"/>
    </source>
</evidence>
<protein>
    <recommendedName>
        <fullName evidence="12">Tryptophan--tRNA ligase, mitochondrial</fullName>
        <ecNumber evidence="3">6.1.1.2</ecNumber>
    </recommendedName>
    <alternativeName>
        <fullName evidence="13">(Mt)TrpRS</fullName>
    </alternativeName>
    <alternativeName>
        <fullName evidence="9">Tryptophanyl-tRNA synthetase</fullName>
    </alternativeName>
</protein>
<keyword evidence="5 14" id="KW-0547">Nucleotide-binding</keyword>
<dbReference type="Gene3D" id="3.40.50.620">
    <property type="entry name" value="HUPs"/>
    <property type="match status" value="1"/>
</dbReference>
<dbReference type="InterPro" id="IPR002305">
    <property type="entry name" value="aa-tRNA-synth_Ic"/>
</dbReference>
<dbReference type="CDD" id="cd00806">
    <property type="entry name" value="TrpRS_core"/>
    <property type="match status" value="1"/>
</dbReference>
<proteinExistence type="inferred from homology"/>
<keyword evidence="16" id="KW-1185">Reference proteome</keyword>
<evidence type="ECO:0000256" key="14">
    <source>
        <dbReference type="RuleBase" id="RU363036"/>
    </source>
</evidence>
<dbReference type="InterPro" id="IPR024109">
    <property type="entry name" value="Trp-tRNA-ligase_bac-type"/>
</dbReference>
<keyword evidence="4 14" id="KW-0436">Ligase</keyword>
<dbReference type="InterPro" id="IPR001412">
    <property type="entry name" value="aa-tRNA-synth_I_CS"/>
</dbReference>
<dbReference type="InterPro" id="IPR014729">
    <property type="entry name" value="Rossmann-like_a/b/a_fold"/>
</dbReference>
<dbReference type="Pfam" id="PF00579">
    <property type="entry name" value="tRNA-synt_1b"/>
    <property type="match status" value="1"/>
</dbReference>
<dbReference type="InterPro" id="IPR050203">
    <property type="entry name" value="Trp-tRNA_synthetase"/>
</dbReference>
<dbReference type="GO" id="GO:0005759">
    <property type="term" value="C:mitochondrial matrix"/>
    <property type="evidence" value="ECO:0007669"/>
    <property type="project" value="UniProtKB-SubCell"/>
</dbReference>
<organism evidence="15 16">
    <name type="scientific">Patella caerulea</name>
    <name type="common">Rayed Mediterranean limpet</name>
    <dbReference type="NCBI Taxonomy" id="87958"/>
    <lineage>
        <taxon>Eukaryota</taxon>
        <taxon>Metazoa</taxon>
        <taxon>Spiralia</taxon>
        <taxon>Lophotrochozoa</taxon>
        <taxon>Mollusca</taxon>
        <taxon>Gastropoda</taxon>
        <taxon>Patellogastropoda</taxon>
        <taxon>Patelloidea</taxon>
        <taxon>Patellidae</taxon>
        <taxon>Patella</taxon>
    </lineage>
</organism>
<dbReference type="InterPro" id="IPR002306">
    <property type="entry name" value="Trp-tRNA-ligase"/>
</dbReference>
<dbReference type="PROSITE" id="PS00178">
    <property type="entry name" value="AA_TRNA_LIGASE_I"/>
    <property type="match status" value="1"/>
</dbReference>
<dbReference type="PANTHER" id="PTHR43766:SF1">
    <property type="entry name" value="TRYPTOPHAN--TRNA LIGASE, MITOCHONDRIAL"/>
    <property type="match status" value="1"/>
</dbReference>
<dbReference type="HAMAP" id="MF_00140_B">
    <property type="entry name" value="Trp_tRNA_synth_B"/>
    <property type="match status" value="1"/>
</dbReference>
<evidence type="ECO:0000256" key="9">
    <source>
        <dbReference type="ARBA" id="ARBA00030268"/>
    </source>
</evidence>
<dbReference type="Gene3D" id="1.10.240.10">
    <property type="entry name" value="Tyrosyl-Transfer RNA Synthetase"/>
    <property type="match status" value="1"/>
</dbReference>
<evidence type="ECO:0000256" key="10">
    <source>
        <dbReference type="ARBA" id="ARBA00049929"/>
    </source>
</evidence>
<accession>A0AAN8J4J8</accession>
<dbReference type="EMBL" id="JAZGQO010000015">
    <property type="protein sequence ID" value="KAK6168875.1"/>
    <property type="molecule type" value="Genomic_DNA"/>
</dbReference>
<evidence type="ECO:0000256" key="1">
    <source>
        <dbReference type="ARBA" id="ARBA00004305"/>
    </source>
</evidence>
<evidence type="ECO:0000256" key="12">
    <source>
        <dbReference type="ARBA" id="ARBA00069760"/>
    </source>
</evidence>
<evidence type="ECO:0000256" key="4">
    <source>
        <dbReference type="ARBA" id="ARBA00022598"/>
    </source>
</evidence>
<dbReference type="Proteomes" id="UP001347796">
    <property type="component" value="Unassembled WGS sequence"/>
</dbReference>
<keyword evidence="7 14" id="KW-0648">Protein biosynthesis</keyword>
<comment type="similarity">
    <text evidence="2 14">Belongs to the class-I aminoacyl-tRNA synthetase family.</text>
</comment>
<dbReference type="NCBIfam" id="TIGR00233">
    <property type="entry name" value="trpS"/>
    <property type="match status" value="1"/>
</dbReference>
<keyword evidence="8 14" id="KW-0030">Aminoacyl-tRNA synthetase</keyword>
<dbReference type="PANTHER" id="PTHR43766">
    <property type="entry name" value="TRYPTOPHAN--TRNA LIGASE, MITOCHONDRIAL"/>
    <property type="match status" value="1"/>
</dbReference>
<evidence type="ECO:0000256" key="11">
    <source>
        <dbReference type="ARBA" id="ARBA00059972"/>
    </source>
</evidence>
<keyword evidence="6 14" id="KW-0067">ATP-binding</keyword>
<evidence type="ECO:0000313" key="16">
    <source>
        <dbReference type="Proteomes" id="UP001347796"/>
    </source>
</evidence>
<dbReference type="FunFam" id="3.40.50.620:FF:000082">
    <property type="entry name" value="MSW1p Mitochondrial tryptophanyl-tRNA synthetase"/>
    <property type="match status" value="1"/>
</dbReference>
<dbReference type="EC" id="6.1.1.2" evidence="3"/>
<sequence>MCSSSWQNFGQTILFRRGGLFFKRYFRPLSCPTLLSSTVERKEKYAICPPQVFSGIQPTGIPHIGNYVGAIRNWLKLQKKYQRVILSIVDLHSITTPQNPERLRENIFDMTACLIACGVDLQRCILFQQSSVSQHAELAWILGCMCTLPRLQQLPQFKQKSDKLKDVGVGLFTYPILQAADILLYKSTLIPVGKDQLQHIELARHLARTFNRTTEVLFPNPIEMIGHIPKIQSLRNPANKMSKSEENTLGRIDLTDSPDNIREKVKKAKTDFTSRVTYDPDNRPGVANLIKIHEALTGDTPEDICEDALLLDTARYKLKLAEIIIEKLKPIRENYIQLKSDRGYLKTVLEAGQLKAIQIAEATFSEVKKAIGLT</sequence>
<reference evidence="15 16" key="1">
    <citation type="submission" date="2024-01" db="EMBL/GenBank/DDBJ databases">
        <title>The genome of the rayed Mediterranean limpet Patella caerulea (Linnaeus, 1758).</title>
        <authorList>
            <person name="Anh-Thu Weber A."/>
            <person name="Halstead-Nussloch G."/>
        </authorList>
    </citation>
    <scope>NUCLEOTIDE SEQUENCE [LARGE SCALE GENOMIC DNA]</scope>
    <source>
        <strain evidence="15">AATW-2023a</strain>
        <tissue evidence="15">Whole specimen</tissue>
    </source>
</reference>
<dbReference type="GO" id="GO:0070183">
    <property type="term" value="P:mitochondrial tryptophanyl-tRNA aminoacylation"/>
    <property type="evidence" value="ECO:0007669"/>
    <property type="project" value="TreeGrafter"/>
</dbReference>
<dbReference type="AlphaFoldDB" id="A0AAN8J4J8"/>
<evidence type="ECO:0000256" key="6">
    <source>
        <dbReference type="ARBA" id="ARBA00022840"/>
    </source>
</evidence>
<comment type="caution">
    <text evidence="15">The sequence shown here is derived from an EMBL/GenBank/DDBJ whole genome shotgun (WGS) entry which is preliminary data.</text>
</comment>
<evidence type="ECO:0000256" key="5">
    <source>
        <dbReference type="ARBA" id="ARBA00022741"/>
    </source>
</evidence>
<evidence type="ECO:0000256" key="8">
    <source>
        <dbReference type="ARBA" id="ARBA00023146"/>
    </source>
</evidence>
<evidence type="ECO:0000256" key="3">
    <source>
        <dbReference type="ARBA" id="ARBA00013161"/>
    </source>
</evidence>
<evidence type="ECO:0000256" key="13">
    <source>
        <dbReference type="ARBA" id="ARBA00080951"/>
    </source>
</evidence>
<dbReference type="SUPFAM" id="SSF52374">
    <property type="entry name" value="Nucleotidylyl transferase"/>
    <property type="match status" value="1"/>
</dbReference>
<comment type="function">
    <text evidence="11">Catalyzes the attachment of tryptophan to tRNA(Trp) in a two-step reaction: tryptophan is first activated by ATP to form Trp-AMP and then transferred to the acceptor end of tRNA(Trp).</text>
</comment>
<evidence type="ECO:0000256" key="7">
    <source>
        <dbReference type="ARBA" id="ARBA00022917"/>
    </source>
</evidence>